<keyword evidence="1" id="KW-0325">Glycoprotein</keyword>
<dbReference type="EMBL" id="QNUK01001640">
    <property type="protein sequence ID" value="KAF5880124.1"/>
    <property type="molecule type" value="Genomic_DNA"/>
</dbReference>
<dbReference type="PANTHER" id="PTHR16675">
    <property type="entry name" value="MHC CLASS I-RELATED"/>
    <property type="match status" value="1"/>
</dbReference>
<gene>
    <name evidence="4" type="ORF">DAT39_023374</name>
</gene>
<dbReference type="PANTHER" id="PTHR16675:SF237">
    <property type="entry name" value="MHC CLASS I ANTIGEN TRANSCRIPT VARIANT 1-RELATED"/>
    <property type="match status" value="1"/>
</dbReference>
<dbReference type="SUPFAM" id="SSF54452">
    <property type="entry name" value="MHC antigen-recognition domain"/>
    <property type="match status" value="1"/>
</dbReference>
<feature type="signal peptide" evidence="2">
    <location>
        <begin position="1"/>
        <end position="25"/>
    </location>
</feature>
<dbReference type="GO" id="GO:0006955">
    <property type="term" value="P:immune response"/>
    <property type="evidence" value="ECO:0007669"/>
    <property type="project" value="TreeGrafter"/>
</dbReference>
<feature type="chain" id="PRO_5035224840" evidence="2">
    <location>
        <begin position="26"/>
        <end position="114"/>
    </location>
</feature>
<dbReference type="Proteomes" id="UP000727407">
    <property type="component" value="Unassembled WGS sequence"/>
</dbReference>
<proteinExistence type="predicted"/>
<dbReference type="GO" id="GO:0009897">
    <property type="term" value="C:external side of plasma membrane"/>
    <property type="evidence" value="ECO:0007669"/>
    <property type="project" value="TreeGrafter"/>
</dbReference>
<dbReference type="AlphaFoldDB" id="A0A8J4TY99"/>
<organism evidence="4 5">
    <name type="scientific">Clarias magur</name>
    <name type="common">Asian catfish</name>
    <name type="synonym">Macropteronotus magur</name>
    <dbReference type="NCBI Taxonomy" id="1594786"/>
    <lineage>
        <taxon>Eukaryota</taxon>
        <taxon>Metazoa</taxon>
        <taxon>Chordata</taxon>
        <taxon>Craniata</taxon>
        <taxon>Vertebrata</taxon>
        <taxon>Euteleostomi</taxon>
        <taxon>Actinopterygii</taxon>
        <taxon>Neopterygii</taxon>
        <taxon>Teleostei</taxon>
        <taxon>Ostariophysi</taxon>
        <taxon>Siluriformes</taxon>
        <taxon>Clariidae</taxon>
        <taxon>Clarias</taxon>
    </lineage>
</organism>
<feature type="domain" description="MHC class I-like antigen recognition-like" evidence="3">
    <location>
        <begin position="28"/>
        <end position="112"/>
    </location>
</feature>
<dbReference type="OrthoDB" id="8936120at2759"/>
<evidence type="ECO:0000256" key="1">
    <source>
        <dbReference type="ARBA" id="ARBA00023180"/>
    </source>
</evidence>
<evidence type="ECO:0000313" key="5">
    <source>
        <dbReference type="Proteomes" id="UP000727407"/>
    </source>
</evidence>
<name>A0A8J4TY99_CLAMG</name>
<dbReference type="GO" id="GO:0005615">
    <property type="term" value="C:extracellular space"/>
    <property type="evidence" value="ECO:0007669"/>
    <property type="project" value="TreeGrafter"/>
</dbReference>
<comment type="caution">
    <text evidence="4">The sequence shown here is derived from an EMBL/GenBank/DDBJ whole genome shotgun (WGS) entry which is preliminary data.</text>
</comment>
<keyword evidence="5" id="KW-1185">Reference proteome</keyword>
<dbReference type="InterPro" id="IPR011161">
    <property type="entry name" value="MHC_I-like_Ag-recog"/>
</dbReference>
<evidence type="ECO:0000256" key="2">
    <source>
        <dbReference type="SAM" id="SignalP"/>
    </source>
</evidence>
<dbReference type="InterPro" id="IPR050208">
    <property type="entry name" value="MHC_class-I_related"/>
</dbReference>
<accession>A0A8J4TY99</accession>
<dbReference type="InterPro" id="IPR011162">
    <property type="entry name" value="MHC_I/II-like_Ag-recog"/>
</dbReference>
<dbReference type="Gene3D" id="3.30.500.10">
    <property type="entry name" value="MHC class I-like antigen recognition-like"/>
    <property type="match status" value="1"/>
</dbReference>
<keyword evidence="2" id="KW-0732">Signal</keyword>
<evidence type="ECO:0000313" key="4">
    <source>
        <dbReference type="EMBL" id="KAF5880124.1"/>
    </source>
</evidence>
<feature type="non-terminal residue" evidence="4">
    <location>
        <position position="1"/>
    </location>
</feature>
<dbReference type="InterPro" id="IPR037055">
    <property type="entry name" value="MHC_I-like_Ag-recog_sf"/>
</dbReference>
<reference evidence="4" key="1">
    <citation type="submission" date="2020-07" db="EMBL/GenBank/DDBJ databases">
        <title>Clarias magur genome sequencing, assembly and annotation.</title>
        <authorList>
            <person name="Kushwaha B."/>
            <person name="Kumar R."/>
            <person name="Das P."/>
            <person name="Joshi C.G."/>
            <person name="Kumar D."/>
            <person name="Nagpure N.S."/>
            <person name="Pandey M."/>
            <person name="Agarwal S."/>
            <person name="Srivastava S."/>
            <person name="Singh M."/>
            <person name="Sahoo L."/>
            <person name="Jayasankar P."/>
            <person name="Meher P.K."/>
            <person name="Koringa P.G."/>
            <person name="Iquebal M.A."/>
            <person name="Das S.P."/>
            <person name="Bit A."/>
            <person name="Patnaik S."/>
            <person name="Patel N."/>
            <person name="Shah T.M."/>
            <person name="Hinsu A."/>
            <person name="Jena J.K."/>
        </authorList>
    </citation>
    <scope>NUCLEOTIDE SEQUENCE</scope>
    <source>
        <strain evidence="4">CIFAMagur01</strain>
        <tissue evidence="4">Testis</tissue>
    </source>
</reference>
<evidence type="ECO:0000259" key="3">
    <source>
        <dbReference type="Pfam" id="PF00129"/>
    </source>
</evidence>
<sequence length="114" mass="13250">GEMMDYGSVLELLLFISCVVHLSSAETTTLQYLYTALTPGLHFPQFTAVGLVDGEQVVYYDSHILKMIPQTEWMKKIEADDPRYWDGETRRMTDQQDEFQKFVYQAKQRFNPTG</sequence>
<dbReference type="Pfam" id="PF00129">
    <property type="entry name" value="MHC_I"/>
    <property type="match status" value="1"/>
</dbReference>
<protein>
    <submittedName>
        <fullName evidence="4">BOLA class I histocompatibility antigen, alpha chain BL3-7-like isoform X5</fullName>
    </submittedName>
</protein>
<feature type="non-terminal residue" evidence="4">
    <location>
        <position position="114"/>
    </location>
</feature>